<dbReference type="Gene3D" id="3.20.20.140">
    <property type="entry name" value="Metal-dependent hydrolases"/>
    <property type="match status" value="1"/>
</dbReference>
<dbReference type="InterPro" id="IPR011059">
    <property type="entry name" value="Metal-dep_hydrolase_composite"/>
</dbReference>
<dbReference type="InterPro" id="IPR032466">
    <property type="entry name" value="Metal_Hydrolase"/>
</dbReference>
<dbReference type="PANTHER" id="PTHR22642">
    <property type="entry name" value="IMIDAZOLONEPROPIONASE"/>
    <property type="match status" value="1"/>
</dbReference>
<dbReference type="Gene3D" id="3.10.310.70">
    <property type="match status" value="1"/>
</dbReference>
<organism evidence="2 3">
    <name type="scientific">Natribaculum luteum</name>
    <dbReference type="NCBI Taxonomy" id="1586232"/>
    <lineage>
        <taxon>Archaea</taxon>
        <taxon>Methanobacteriati</taxon>
        <taxon>Methanobacteriota</taxon>
        <taxon>Stenosarchaea group</taxon>
        <taxon>Halobacteria</taxon>
        <taxon>Halobacteriales</taxon>
        <taxon>Natrialbaceae</taxon>
        <taxon>Natribaculum</taxon>
    </lineage>
</organism>
<gene>
    <name evidence="2" type="ORF">ACFOZ7_17505</name>
</gene>
<dbReference type="Gene3D" id="2.30.40.10">
    <property type="entry name" value="Urease, subunit C, domain 1"/>
    <property type="match status" value="1"/>
</dbReference>
<dbReference type="CDD" id="cd01300">
    <property type="entry name" value="YtcJ_like"/>
    <property type="match status" value="1"/>
</dbReference>
<proteinExistence type="predicted"/>
<dbReference type="Proteomes" id="UP001595821">
    <property type="component" value="Unassembled WGS sequence"/>
</dbReference>
<accession>A0ABD5P3J1</accession>
<dbReference type="EC" id="3.5.-.-" evidence="2"/>
<evidence type="ECO:0000313" key="2">
    <source>
        <dbReference type="EMBL" id="MFC4248700.1"/>
    </source>
</evidence>
<evidence type="ECO:0000259" key="1">
    <source>
        <dbReference type="Pfam" id="PF07969"/>
    </source>
</evidence>
<protein>
    <submittedName>
        <fullName evidence="2">Amidohydrolase</fullName>
        <ecNumber evidence="2">3.5.-.-</ecNumber>
    </submittedName>
</protein>
<name>A0ABD5P3J1_9EURY</name>
<dbReference type="SUPFAM" id="SSF51338">
    <property type="entry name" value="Composite domain of metallo-dependent hydrolases"/>
    <property type="match status" value="1"/>
</dbReference>
<reference evidence="2 3" key="1">
    <citation type="journal article" date="2014" name="Int. J. Syst. Evol. Microbiol.">
        <title>Complete genome sequence of Corynebacterium casei LMG S-19264T (=DSM 44701T), isolated from a smear-ripened cheese.</title>
        <authorList>
            <consortium name="US DOE Joint Genome Institute (JGI-PGF)"/>
            <person name="Walter F."/>
            <person name="Albersmeier A."/>
            <person name="Kalinowski J."/>
            <person name="Ruckert C."/>
        </authorList>
    </citation>
    <scope>NUCLEOTIDE SEQUENCE [LARGE SCALE GENOMIC DNA]</scope>
    <source>
        <strain evidence="2 3">IBRC-M 10912</strain>
    </source>
</reference>
<dbReference type="EMBL" id="JBHSDJ010000126">
    <property type="protein sequence ID" value="MFC4248700.1"/>
    <property type="molecule type" value="Genomic_DNA"/>
</dbReference>
<keyword evidence="2" id="KW-0378">Hydrolase</keyword>
<comment type="caution">
    <text evidence="2">The sequence shown here is derived from an EMBL/GenBank/DDBJ whole genome shotgun (WGS) entry which is preliminary data.</text>
</comment>
<dbReference type="InterPro" id="IPR013108">
    <property type="entry name" value="Amidohydro_3"/>
</dbReference>
<dbReference type="PANTHER" id="PTHR22642:SF2">
    <property type="entry name" value="PROTEIN LONG AFTER FAR-RED 3"/>
    <property type="match status" value="1"/>
</dbReference>
<dbReference type="InterPro" id="IPR033932">
    <property type="entry name" value="YtcJ-like"/>
</dbReference>
<evidence type="ECO:0000313" key="3">
    <source>
        <dbReference type="Proteomes" id="UP001595821"/>
    </source>
</evidence>
<sequence>MTDAADLLLRNAEVHTLTAPDECYDAVAVRDGEIVAVGSDYEIAFLEGVETTVIDCDGRVVLPGFVDAHTHLENLGQYQVHADLTDVAGPEACIERLADAADPGREWTLGFGYDESEWDDARYLTREDLDRVSDRRPVVAVRVDMHTASLNSVALERLAEAMPDDDVERVGGEPTGVVVEEATEAVWDAIEPDCEETRELVAAAIEYATARGVTCVHDKVRDSHAPRIYRDLEAAGDLDCRVRIDYWSDHLESAIDVGLATNAGSEFVETGAIKTFTDGSIGSRTAKLSEPYVDGEEDGDDDRGQWVVSPEELESIVATADEAGYQLSIHAIGDEAIDETVAALEATADPGAARHRVEHAELATDETIKRMAEAGIVASVQPNFLQWADEGGLYDQRLGKTRRKRSNPLRTMLEAGVPLAFGSDCMPLDPLFGVHHAVNAPVESQRLSVTEALRAYTHGAAYAGFDEDRLGTVEVGKKADLVVLEESPWDRSERIDEIDVATTVVDGEVVYDGR</sequence>
<dbReference type="RefSeq" id="WP_246966211.1">
    <property type="nucleotide sequence ID" value="NZ_CP095397.1"/>
</dbReference>
<dbReference type="AlphaFoldDB" id="A0ABD5P3J1"/>
<dbReference type="GeneID" id="71854118"/>
<dbReference type="Pfam" id="PF07969">
    <property type="entry name" value="Amidohydro_3"/>
    <property type="match status" value="1"/>
</dbReference>
<dbReference type="GO" id="GO:0016787">
    <property type="term" value="F:hydrolase activity"/>
    <property type="evidence" value="ECO:0007669"/>
    <property type="project" value="UniProtKB-KW"/>
</dbReference>
<feature type="domain" description="Amidohydrolase 3" evidence="1">
    <location>
        <begin position="53"/>
        <end position="511"/>
    </location>
</feature>
<dbReference type="SUPFAM" id="SSF51556">
    <property type="entry name" value="Metallo-dependent hydrolases"/>
    <property type="match status" value="1"/>
</dbReference>